<evidence type="ECO:0000256" key="5">
    <source>
        <dbReference type="SAM" id="Phobius"/>
    </source>
</evidence>
<dbReference type="GO" id="GO:0008233">
    <property type="term" value="F:peptidase activity"/>
    <property type="evidence" value="ECO:0007669"/>
    <property type="project" value="UniProtKB-KW"/>
</dbReference>
<feature type="transmembrane region" description="Helical" evidence="5">
    <location>
        <begin position="103"/>
        <end position="124"/>
    </location>
</feature>
<keyword evidence="3 5" id="KW-1133">Transmembrane helix</keyword>
<proteinExistence type="predicted"/>
<evidence type="ECO:0000313" key="9">
    <source>
        <dbReference type="Proteomes" id="UP001358324"/>
    </source>
</evidence>
<evidence type="ECO:0000256" key="3">
    <source>
        <dbReference type="ARBA" id="ARBA00022989"/>
    </source>
</evidence>
<dbReference type="Proteomes" id="UP001358324">
    <property type="component" value="Unassembled WGS sequence"/>
</dbReference>
<organism evidence="8 9">
    <name type="scientific">Luteimonas flava</name>
    <dbReference type="NCBI Taxonomy" id="3115822"/>
    <lineage>
        <taxon>Bacteria</taxon>
        <taxon>Pseudomonadati</taxon>
        <taxon>Pseudomonadota</taxon>
        <taxon>Gammaproteobacteria</taxon>
        <taxon>Lysobacterales</taxon>
        <taxon>Lysobacteraceae</taxon>
        <taxon>Luteimonas</taxon>
    </lineage>
</organism>
<feature type="transmembrane region" description="Helical" evidence="5">
    <location>
        <begin position="159"/>
        <end position="178"/>
    </location>
</feature>
<accession>A0ABU7WC90</accession>
<dbReference type="InterPro" id="IPR035952">
    <property type="entry name" value="Rhomboid-like_sf"/>
</dbReference>
<keyword evidence="9" id="KW-1185">Reference proteome</keyword>
<dbReference type="PANTHER" id="PTHR43066">
    <property type="entry name" value="RHOMBOID-RELATED PROTEIN"/>
    <property type="match status" value="1"/>
</dbReference>
<keyword evidence="4 5" id="KW-0472">Membrane</keyword>
<feature type="chain" id="PRO_5046709286" evidence="6">
    <location>
        <begin position="35"/>
        <end position="210"/>
    </location>
</feature>
<dbReference type="SUPFAM" id="SSF144091">
    <property type="entry name" value="Rhomboid-like"/>
    <property type="match status" value="1"/>
</dbReference>
<reference evidence="8 9" key="1">
    <citation type="submission" date="2024-01" db="EMBL/GenBank/DDBJ databases">
        <title>Novel species of the genus Luteimonas isolated from rivers.</title>
        <authorList>
            <person name="Lu H."/>
        </authorList>
    </citation>
    <scope>NUCLEOTIDE SEQUENCE [LARGE SCALE GENOMIC DNA]</scope>
    <source>
        <strain evidence="8 9">SMYT11W</strain>
    </source>
</reference>
<feature type="transmembrane region" description="Helical" evidence="5">
    <location>
        <begin position="79"/>
        <end position="96"/>
    </location>
</feature>
<comment type="caution">
    <text evidence="8">The sequence shown here is derived from an EMBL/GenBank/DDBJ whole genome shotgun (WGS) entry which is preliminary data.</text>
</comment>
<evidence type="ECO:0000256" key="4">
    <source>
        <dbReference type="ARBA" id="ARBA00023136"/>
    </source>
</evidence>
<keyword evidence="8" id="KW-0378">Hydrolase</keyword>
<dbReference type="Gene3D" id="1.20.1540.10">
    <property type="entry name" value="Rhomboid-like"/>
    <property type="match status" value="1"/>
</dbReference>
<feature type="domain" description="Peptidase S54 rhomboid" evidence="7">
    <location>
        <begin position="65"/>
        <end position="199"/>
    </location>
</feature>
<gene>
    <name evidence="8" type="ORF">V3391_05070</name>
</gene>
<dbReference type="GO" id="GO:0006508">
    <property type="term" value="P:proteolysis"/>
    <property type="evidence" value="ECO:0007669"/>
    <property type="project" value="UniProtKB-KW"/>
</dbReference>
<evidence type="ECO:0000256" key="1">
    <source>
        <dbReference type="ARBA" id="ARBA00004141"/>
    </source>
</evidence>
<dbReference type="EC" id="3.4.21.105" evidence="8"/>
<sequence>MTHPKPFIAASTSRRVPWCTLLLCAATAAMSVLAAIEISGAWLGSVRIVELENYGLRFKYIRELELWRLVTAQLVHVKQPHMLSNVFCLLLVGTAVERHMGFVRMLVLWLIGGSVAMLISEPIYTPPWNLGTGASQAIMAIAGAGLWLAAKGIDRSKSLVLPVVFAIALALMLDLIYAHYPKPGHVAGLLLGYLIASLCRSARSTPAGAV</sequence>
<comment type="subcellular location">
    <subcellularLocation>
        <location evidence="1">Membrane</location>
        <topology evidence="1">Multi-pass membrane protein</topology>
    </subcellularLocation>
</comment>
<evidence type="ECO:0000313" key="8">
    <source>
        <dbReference type="EMBL" id="MEF3081582.1"/>
    </source>
</evidence>
<name>A0ABU7WC90_9GAMM</name>
<evidence type="ECO:0000256" key="6">
    <source>
        <dbReference type="SAM" id="SignalP"/>
    </source>
</evidence>
<dbReference type="EMBL" id="JAZHBM010000001">
    <property type="protein sequence ID" value="MEF3081582.1"/>
    <property type="molecule type" value="Genomic_DNA"/>
</dbReference>
<keyword evidence="6" id="KW-0732">Signal</keyword>
<dbReference type="InterPro" id="IPR022764">
    <property type="entry name" value="Peptidase_S54_rhomboid_dom"/>
</dbReference>
<dbReference type="Pfam" id="PF01694">
    <property type="entry name" value="Rhomboid"/>
    <property type="match status" value="1"/>
</dbReference>
<feature type="signal peptide" evidence="6">
    <location>
        <begin position="1"/>
        <end position="34"/>
    </location>
</feature>
<dbReference type="RefSeq" id="WP_332077313.1">
    <property type="nucleotide sequence ID" value="NZ_JAZHBM010000001.1"/>
</dbReference>
<protein>
    <submittedName>
        <fullName evidence="8">Rhomboid family intramembrane serine protease</fullName>
        <ecNumber evidence="8">3.4.21.105</ecNumber>
    </submittedName>
</protein>
<evidence type="ECO:0000256" key="2">
    <source>
        <dbReference type="ARBA" id="ARBA00022692"/>
    </source>
</evidence>
<evidence type="ECO:0000259" key="7">
    <source>
        <dbReference type="Pfam" id="PF01694"/>
    </source>
</evidence>
<keyword evidence="2 5" id="KW-0812">Transmembrane</keyword>
<keyword evidence="8" id="KW-0645">Protease</keyword>
<feature type="transmembrane region" description="Helical" evidence="5">
    <location>
        <begin position="130"/>
        <end position="150"/>
    </location>
</feature>